<feature type="region of interest" description="Disordered" evidence="5">
    <location>
        <begin position="216"/>
        <end position="239"/>
    </location>
</feature>
<evidence type="ECO:0000256" key="3">
    <source>
        <dbReference type="ARBA" id="ARBA00023170"/>
    </source>
</evidence>
<reference evidence="7" key="1">
    <citation type="submission" date="2023-01" db="EMBL/GenBank/DDBJ databases">
        <title>Genome assembly of the deep-sea coral Lophelia pertusa.</title>
        <authorList>
            <person name="Herrera S."/>
            <person name="Cordes E."/>
        </authorList>
    </citation>
    <scope>NUCLEOTIDE SEQUENCE</scope>
    <source>
        <strain evidence="7">USNM1676648</strain>
        <tissue evidence="7">Polyp</tissue>
    </source>
</reference>
<evidence type="ECO:0000256" key="6">
    <source>
        <dbReference type="SAM" id="Phobius"/>
    </source>
</evidence>
<feature type="transmembrane region" description="Helical" evidence="6">
    <location>
        <begin position="43"/>
        <end position="70"/>
    </location>
</feature>
<feature type="transmembrane region" description="Helical" evidence="6">
    <location>
        <begin position="163"/>
        <end position="181"/>
    </location>
</feature>
<keyword evidence="8" id="KW-1185">Reference proteome</keyword>
<comment type="caution">
    <text evidence="7">The sequence shown here is derived from an EMBL/GenBank/DDBJ whole genome shotgun (WGS) entry which is preliminary data.</text>
</comment>
<feature type="transmembrane region" description="Helical" evidence="6">
    <location>
        <begin position="6"/>
        <end position="31"/>
    </location>
</feature>
<keyword evidence="4" id="KW-0807">Transducer</keyword>
<feature type="transmembrane region" description="Helical" evidence="6">
    <location>
        <begin position="388"/>
        <end position="406"/>
    </location>
</feature>
<keyword evidence="3" id="KW-0675">Receptor</keyword>
<feature type="compositionally biased region" description="Low complexity" evidence="5">
    <location>
        <begin position="218"/>
        <end position="239"/>
    </location>
</feature>
<evidence type="ECO:0000256" key="2">
    <source>
        <dbReference type="ARBA" id="ARBA00023040"/>
    </source>
</evidence>
<dbReference type="GO" id="GO:0016020">
    <property type="term" value="C:membrane"/>
    <property type="evidence" value="ECO:0007669"/>
    <property type="project" value="UniProtKB-SubCell"/>
</dbReference>
<feature type="transmembrane region" description="Helical" evidence="6">
    <location>
        <begin position="354"/>
        <end position="376"/>
    </location>
</feature>
<evidence type="ECO:0000256" key="1">
    <source>
        <dbReference type="ARBA" id="ARBA00004141"/>
    </source>
</evidence>
<feature type="transmembrane region" description="Helical" evidence="6">
    <location>
        <begin position="82"/>
        <end position="101"/>
    </location>
</feature>
<evidence type="ECO:0000256" key="5">
    <source>
        <dbReference type="SAM" id="MobiDB-lite"/>
    </source>
</evidence>
<gene>
    <name evidence="7" type="ORF">OS493_023811</name>
</gene>
<protein>
    <submittedName>
        <fullName evidence="7">Uncharacterized protein</fullName>
    </submittedName>
</protein>
<sequence>MFAVPSTLQLLLAIVLVLFGVCGNLVIPFVSYRTSLRCPHIKVLAALDFTATLLGPGLMLVTIVTGPTWLEHNKTLCQSLSFLSSWVQITCFLVLFFLAVFCQNVQHKVHPGETRHAKRRELVFLALCLLAGLLLSVLPLLGWSSYNGLHLLSHTQIFSNHSIFYLMCSFVVLSITTFLAVRETRRRRLYPVQLFWDRHILETKINDPEMTTFASVNSKSKSTSKSYTPRRSSAMSGRRSSVISCNSPMAVRKVSQRTRASLERTVNVLLEIISRERALDTQPGSGTGPRAEPEVPSVASGISEHGIPGGPFVISSRVPPIYPMLTRKKNVFENPRCLPPFKGFQQQRSLSRLLLLRCCVTVLCWLPLYVLLALQISSVDYPHQVHIIITWLIVTQSSISSLLPLCDASYRLVCRRAAYSCFKTCAVENNTHADLSKSRDVEFRIEGSQQVQLRDVIPLEGQKFR</sequence>
<proteinExistence type="predicted"/>
<keyword evidence="6" id="KW-1133">Transmembrane helix</keyword>
<keyword evidence="6" id="KW-0472">Membrane</keyword>
<evidence type="ECO:0000313" key="7">
    <source>
        <dbReference type="EMBL" id="KAJ7357678.1"/>
    </source>
</evidence>
<dbReference type="AlphaFoldDB" id="A0A9X0CLL3"/>
<dbReference type="EMBL" id="MU827319">
    <property type="protein sequence ID" value="KAJ7357678.1"/>
    <property type="molecule type" value="Genomic_DNA"/>
</dbReference>
<keyword evidence="2" id="KW-0297">G-protein coupled receptor</keyword>
<dbReference type="GO" id="GO:0004930">
    <property type="term" value="F:G protein-coupled receptor activity"/>
    <property type="evidence" value="ECO:0007669"/>
    <property type="project" value="UniProtKB-KW"/>
</dbReference>
<dbReference type="SUPFAM" id="SSF81321">
    <property type="entry name" value="Family A G protein-coupled receptor-like"/>
    <property type="match status" value="1"/>
</dbReference>
<dbReference type="PANTHER" id="PTHR24240">
    <property type="entry name" value="OPSIN"/>
    <property type="match status" value="1"/>
</dbReference>
<name>A0A9X0CLL3_9CNID</name>
<evidence type="ECO:0000256" key="4">
    <source>
        <dbReference type="ARBA" id="ARBA00023224"/>
    </source>
</evidence>
<dbReference type="Proteomes" id="UP001163046">
    <property type="component" value="Unassembled WGS sequence"/>
</dbReference>
<dbReference type="OrthoDB" id="5975208at2759"/>
<evidence type="ECO:0000313" key="8">
    <source>
        <dbReference type="Proteomes" id="UP001163046"/>
    </source>
</evidence>
<keyword evidence="6" id="KW-0812">Transmembrane</keyword>
<dbReference type="InterPro" id="IPR050125">
    <property type="entry name" value="GPCR_opsins"/>
</dbReference>
<accession>A0A9X0CLL3</accession>
<feature type="transmembrane region" description="Helical" evidence="6">
    <location>
        <begin position="122"/>
        <end position="143"/>
    </location>
</feature>
<dbReference type="Gene3D" id="1.20.1070.10">
    <property type="entry name" value="Rhodopsin 7-helix transmembrane proteins"/>
    <property type="match status" value="1"/>
</dbReference>
<comment type="subcellular location">
    <subcellularLocation>
        <location evidence="1">Membrane</location>
        <topology evidence="1">Multi-pass membrane protein</topology>
    </subcellularLocation>
</comment>
<organism evidence="7 8">
    <name type="scientific">Desmophyllum pertusum</name>
    <dbReference type="NCBI Taxonomy" id="174260"/>
    <lineage>
        <taxon>Eukaryota</taxon>
        <taxon>Metazoa</taxon>
        <taxon>Cnidaria</taxon>
        <taxon>Anthozoa</taxon>
        <taxon>Hexacorallia</taxon>
        <taxon>Scleractinia</taxon>
        <taxon>Caryophylliina</taxon>
        <taxon>Caryophylliidae</taxon>
        <taxon>Desmophyllum</taxon>
    </lineage>
</organism>